<comment type="caution">
    <text evidence="12">The sequence shown here is derived from an EMBL/GenBank/DDBJ whole genome shotgun (WGS) entry which is preliminary data.</text>
</comment>
<gene>
    <name evidence="12" type="ORF">GCM10011354_31860</name>
</gene>
<dbReference type="Pfam" id="PF00005">
    <property type="entry name" value="ABC_tran"/>
    <property type="match status" value="1"/>
</dbReference>
<keyword evidence="5 12" id="KW-0067">ATP-binding</keyword>
<dbReference type="EMBL" id="BMHA01000013">
    <property type="protein sequence ID" value="GGI08993.1"/>
    <property type="molecule type" value="Genomic_DNA"/>
</dbReference>
<evidence type="ECO:0000256" key="4">
    <source>
        <dbReference type="ARBA" id="ARBA00022741"/>
    </source>
</evidence>
<dbReference type="RefSeq" id="WP_130648709.1">
    <property type="nucleotide sequence ID" value="NZ_BMHA01000013.1"/>
</dbReference>
<evidence type="ECO:0000256" key="7">
    <source>
        <dbReference type="ARBA" id="ARBA00023136"/>
    </source>
</evidence>
<comment type="similarity">
    <text evidence="9">Belongs to the ABC transporter superfamily. Drug exporter-1 (DrugE1) (TC 3.A.1.105) family.</text>
</comment>
<dbReference type="GO" id="GO:1900753">
    <property type="term" value="P:doxorubicin transport"/>
    <property type="evidence" value="ECO:0007669"/>
    <property type="project" value="InterPro"/>
</dbReference>
<evidence type="ECO:0000259" key="11">
    <source>
        <dbReference type="PROSITE" id="PS50893"/>
    </source>
</evidence>
<dbReference type="InterPro" id="IPR003593">
    <property type="entry name" value="AAA+_ATPase"/>
</dbReference>
<keyword evidence="7" id="KW-0472">Membrane</keyword>
<keyword evidence="13" id="KW-1185">Reference proteome</keyword>
<sequence>MSLAPPTDPLVSVRDLHHTFGDDVRALAGVDLAFEAGIVYGLLGPNGAGKTTLIRVLATLLRPTRGAVRVAGIDVLADPVRARTRIGLAGQFAAVDDYLSGRENVEMVGRLYGLSARESRRRADGVLDGVGLRDEASRLVRTYSGGMRRRLDLAASLVGRPEVLFLDEPTTGIDPRNRLHLWELIEGLVRDGTTVLLTTQYLEEADQLAHRIGVIDRGRIVTEGTADELKEALETAVLEIGAVEPDRGTVATVLEELTGDAPTVDAVRGHLRAPARAGTATLLAVVRRLDELGIEPTDVALLKPSLDDVFLALTGEGPAGASTATDPRDAAAALEEVRR</sequence>
<keyword evidence="4" id="KW-0547">Nucleotide-binding</keyword>
<evidence type="ECO:0000256" key="10">
    <source>
        <dbReference type="SAM" id="MobiDB-lite"/>
    </source>
</evidence>
<protein>
    <submittedName>
        <fullName evidence="12">Daunorubicin resistance protein DrrA family ABC transporter ATP-binding protein</fullName>
    </submittedName>
</protein>
<dbReference type="InterPro" id="IPR005894">
    <property type="entry name" value="DrrA"/>
</dbReference>
<name>A0A8J3AAW4_9ACTN</name>
<dbReference type="GO" id="GO:0005524">
    <property type="term" value="F:ATP binding"/>
    <property type="evidence" value="ECO:0007669"/>
    <property type="project" value="UniProtKB-KW"/>
</dbReference>
<evidence type="ECO:0000313" key="13">
    <source>
        <dbReference type="Proteomes" id="UP000650511"/>
    </source>
</evidence>
<evidence type="ECO:0000313" key="12">
    <source>
        <dbReference type="EMBL" id="GGI08993.1"/>
    </source>
</evidence>
<reference evidence="12" key="1">
    <citation type="journal article" date="2014" name="Int. J. Syst. Evol. Microbiol.">
        <title>Complete genome sequence of Corynebacterium casei LMG S-19264T (=DSM 44701T), isolated from a smear-ripened cheese.</title>
        <authorList>
            <consortium name="US DOE Joint Genome Institute (JGI-PGF)"/>
            <person name="Walter F."/>
            <person name="Albersmeier A."/>
            <person name="Kalinowski J."/>
            <person name="Ruckert C."/>
        </authorList>
    </citation>
    <scope>NUCLEOTIDE SEQUENCE</scope>
    <source>
        <strain evidence="12">CGMCC 1.14988</strain>
    </source>
</reference>
<proteinExistence type="inferred from homology"/>
<dbReference type="PANTHER" id="PTHR42711">
    <property type="entry name" value="ABC TRANSPORTER ATP-BINDING PROTEIN"/>
    <property type="match status" value="1"/>
</dbReference>
<dbReference type="GO" id="GO:0043215">
    <property type="term" value="P:daunorubicin transport"/>
    <property type="evidence" value="ECO:0007669"/>
    <property type="project" value="InterPro"/>
</dbReference>
<evidence type="ECO:0000256" key="8">
    <source>
        <dbReference type="ARBA" id="ARBA00023251"/>
    </source>
</evidence>
<dbReference type="SMART" id="SM00382">
    <property type="entry name" value="AAA"/>
    <property type="match status" value="1"/>
</dbReference>
<dbReference type="NCBIfam" id="TIGR01188">
    <property type="entry name" value="drrA"/>
    <property type="match status" value="1"/>
</dbReference>
<keyword evidence="8" id="KW-0046">Antibiotic resistance</keyword>
<reference evidence="12" key="2">
    <citation type="submission" date="2020-09" db="EMBL/GenBank/DDBJ databases">
        <authorList>
            <person name="Sun Q."/>
            <person name="Zhou Y."/>
        </authorList>
    </citation>
    <scope>NUCLEOTIDE SEQUENCE</scope>
    <source>
        <strain evidence="12">CGMCC 1.14988</strain>
    </source>
</reference>
<organism evidence="12 13">
    <name type="scientific">Egicoccus halophilus</name>
    <dbReference type="NCBI Taxonomy" id="1670830"/>
    <lineage>
        <taxon>Bacteria</taxon>
        <taxon>Bacillati</taxon>
        <taxon>Actinomycetota</taxon>
        <taxon>Nitriliruptoria</taxon>
        <taxon>Egicoccales</taxon>
        <taxon>Egicoccaceae</taxon>
        <taxon>Egicoccus</taxon>
    </lineage>
</organism>
<accession>A0A8J3AAW4</accession>
<keyword evidence="6" id="KW-1278">Translocase</keyword>
<dbReference type="OrthoDB" id="9804819at2"/>
<dbReference type="PROSITE" id="PS50893">
    <property type="entry name" value="ABC_TRANSPORTER_2"/>
    <property type="match status" value="1"/>
</dbReference>
<dbReference type="Proteomes" id="UP000650511">
    <property type="component" value="Unassembled WGS sequence"/>
</dbReference>
<evidence type="ECO:0000256" key="6">
    <source>
        <dbReference type="ARBA" id="ARBA00022967"/>
    </source>
</evidence>
<dbReference type="PANTHER" id="PTHR42711:SF19">
    <property type="entry name" value="DOXORUBICIN RESISTANCE ATP-BINDING PROTEIN DRRA"/>
    <property type="match status" value="1"/>
</dbReference>
<evidence type="ECO:0000256" key="1">
    <source>
        <dbReference type="ARBA" id="ARBA00004413"/>
    </source>
</evidence>
<feature type="region of interest" description="Disordered" evidence="10">
    <location>
        <begin position="316"/>
        <end position="339"/>
    </location>
</feature>
<dbReference type="InterPro" id="IPR003439">
    <property type="entry name" value="ABC_transporter-like_ATP-bd"/>
</dbReference>
<keyword evidence="3" id="KW-1003">Cell membrane</keyword>
<dbReference type="AlphaFoldDB" id="A0A8J3AAW4"/>
<keyword evidence="2" id="KW-0813">Transport</keyword>
<feature type="domain" description="ABC transporter" evidence="11">
    <location>
        <begin position="11"/>
        <end position="242"/>
    </location>
</feature>
<evidence type="ECO:0000256" key="3">
    <source>
        <dbReference type="ARBA" id="ARBA00022475"/>
    </source>
</evidence>
<dbReference type="InterPro" id="IPR017871">
    <property type="entry name" value="ABC_transporter-like_CS"/>
</dbReference>
<evidence type="ECO:0000256" key="5">
    <source>
        <dbReference type="ARBA" id="ARBA00022840"/>
    </source>
</evidence>
<dbReference type="PROSITE" id="PS00211">
    <property type="entry name" value="ABC_TRANSPORTER_1"/>
    <property type="match status" value="1"/>
</dbReference>
<dbReference type="Gene3D" id="3.40.50.300">
    <property type="entry name" value="P-loop containing nucleotide triphosphate hydrolases"/>
    <property type="match status" value="1"/>
</dbReference>
<dbReference type="GO" id="GO:0005886">
    <property type="term" value="C:plasma membrane"/>
    <property type="evidence" value="ECO:0007669"/>
    <property type="project" value="UniProtKB-SubCell"/>
</dbReference>
<dbReference type="InterPro" id="IPR027417">
    <property type="entry name" value="P-loop_NTPase"/>
</dbReference>
<dbReference type="GO" id="GO:0016887">
    <property type="term" value="F:ATP hydrolysis activity"/>
    <property type="evidence" value="ECO:0007669"/>
    <property type="project" value="InterPro"/>
</dbReference>
<evidence type="ECO:0000256" key="2">
    <source>
        <dbReference type="ARBA" id="ARBA00022448"/>
    </source>
</evidence>
<dbReference type="GO" id="GO:0046677">
    <property type="term" value="P:response to antibiotic"/>
    <property type="evidence" value="ECO:0007669"/>
    <property type="project" value="UniProtKB-KW"/>
</dbReference>
<dbReference type="SUPFAM" id="SSF52540">
    <property type="entry name" value="P-loop containing nucleoside triphosphate hydrolases"/>
    <property type="match status" value="1"/>
</dbReference>
<dbReference type="InterPro" id="IPR050763">
    <property type="entry name" value="ABC_transporter_ATP-binding"/>
</dbReference>
<evidence type="ECO:0000256" key="9">
    <source>
        <dbReference type="ARBA" id="ARBA00049985"/>
    </source>
</evidence>
<comment type="subcellular location">
    <subcellularLocation>
        <location evidence="1">Cell membrane</location>
        <topology evidence="1">Peripheral membrane protein</topology>
        <orientation evidence="1">Cytoplasmic side</orientation>
    </subcellularLocation>
</comment>